<name>A0ABW5WY30_9STAP</name>
<comment type="caution">
    <text evidence="2">The sequence shown here is derived from an EMBL/GenBank/DDBJ whole genome shotgun (WGS) entry which is preliminary data.</text>
</comment>
<proteinExistence type="predicted"/>
<dbReference type="EMBL" id="JBHUOQ010000001">
    <property type="protein sequence ID" value="MFD2830216.1"/>
    <property type="molecule type" value="Genomic_DNA"/>
</dbReference>
<gene>
    <name evidence="2" type="ORF">ACFSX4_07000</name>
</gene>
<evidence type="ECO:0000313" key="3">
    <source>
        <dbReference type="Proteomes" id="UP001597519"/>
    </source>
</evidence>
<dbReference type="InterPro" id="IPR022742">
    <property type="entry name" value="Hydrolase_4"/>
</dbReference>
<keyword evidence="3" id="KW-1185">Reference proteome</keyword>
<evidence type="ECO:0000259" key="1">
    <source>
        <dbReference type="Pfam" id="PF12146"/>
    </source>
</evidence>
<organism evidence="2 3">
    <name type="scientific">Corticicoccus populi</name>
    <dbReference type="NCBI Taxonomy" id="1812821"/>
    <lineage>
        <taxon>Bacteria</taxon>
        <taxon>Bacillati</taxon>
        <taxon>Bacillota</taxon>
        <taxon>Bacilli</taxon>
        <taxon>Bacillales</taxon>
        <taxon>Staphylococcaceae</taxon>
        <taxon>Corticicoccus</taxon>
    </lineage>
</organism>
<dbReference type="Pfam" id="PF12146">
    <property type="entry name" value="Hydrolase_4"/>
    <property type="match status" value="1"/>
</dbReference>
<evidence type="ECO:0000313" key="2">
    <source>
        <dbReference type="EMBL" id="MFD2830216.1"/>
    </source>
</evidence>
<dbReference type="GO" id="GO:0016787">
    <property type="term" value="F:hydrolase activity"/>
    <property type="evidence" value="ECO:0007669"/>
    <property type="project" value="UniProtKB-KW"/>
</dbReference>
<dbReference type="Proteomes" id="UP001597519">
    <property type="component" value="Unassembled WGS sequence"/>
</dbReference>
<reference evidence="3" key="1">
    <citation type="journal article" date="2019" name="Int. J. Syst. Evol. Microbiol.">
        <title>The Global Catalogue of Microorganisms (GCM) 10K type strain sequencing project: providing services to taxonomists for standard genome sequencing and annotation.</title>
        <authorList>
            <consortium name="The Broad Institute Genomics Platform"/>
            <consortium name="The Broad Institute Genome Sequencing Center for Infectious Disease"/>
            <person name="Wu L."/>
            <person name="Ma J."/>
        </authorList>
    </citation>
    <scope>NUCLEOTIDE SEQUENCE [LARGE SCALE GENOMIC DNA]</scope>
    <source>
        <strain evidence="3">KCTC 33575</strain>
    </source>
</reference>
<sequence length="251" mass="29055">MKVKLPESFYFEEESEFAVLLLHGFTGNTSDVRQLGRYLQKKGVTSYSFNYEGHAEQPENILKSSPHIWYSQVLDAYDTLKRKGYDKIFAAGVSLGGTFALRLSVDRELFGLSTICSPMFIKEKDTLMENYVVYARTFKERFEDKDEETISREIERSVSDSDDFLEDLNVAISKSRDILENVFVPSFTAQGLKDEVINTESANVIYENISTEDDEKSIKWYENSGHVLTIDNDKKELFDDLYRFIMEHKDD</sequence>
<accession>A0ABW5WY30</accession>
<feature type="domain" description="Serine aminopeptidase S33" evidence="1">
    <location>
        <begin position="16"/>
        <end position="232"/>
    </location>
</feature>
<dbReference type="SUPFAM" id="SSF53474">
    <property type="entry name" value="alpha/beta-Hydrolases"/>
    <property type="match status" value="1"/>
</dbReference>
<dbReference type="InterPro" id="IPR051044">
    <property type="entry name" value="MAG_DAG_Lipase"/>
</dbReference>
<dbReference type="PIRSF" id="PIRSF017388">
    <property type="entry name" value="Esterase_lipase"/>
    <property type="match status" value="1"/>
</dbReference>
<keyword evidence="2" id="KW-0378">Hydrolase</keyword>
<protein>
    <submittedName>
        <fullName evidence="2">Alpha/beta hydrolase</fullName>
    </submittedName>
</protein>
<dbReference type="Gene3D" id="3.40.50.1820">
    <property type="entry name" value="alpha/beta hydrolase"/>
    <property type="match status" value="1"/>
</dbReference>
<dbReference type="InterPro" id="IPR029058">
    <property type="entry name" value="AB_hydrolase_fold"/>
</dbReference>
<dbReference type="InterPro" id="IPR012354">
    <property type="entry name" value="Esterase_lipase"/>
</dbReference>
<dbReference type="PANTHER" id="PTHR11614">
    <property type="entry name" value="PHOSPHOLIPASE-RELATED"/>
    <property type="match status" value="1"/>
</dbReference>
<dbReference type="RefSeq" id="WP_377772930.1">
    <property type="nucleotide sequence ID" value="NZ_JBHUOQ010000001.1"/>
</dbReference>